<dbReference type="EMBL" id="RJKX01000016">
    <property type="protein sequence ID" value="ROP83914.1"/>
    <property type="molecule type" value="Genomic_DNA"/>
</dbReference>
<organism evidence="1 2">
    <name type="scientific">Stella humosa</name>
    <dbReference type="NCBI Taxonomy" id="94"/>
    <lineage>
        <taxon>Bacteria</taxon>
        <taxon>Pseudomonadati</taxon>
        <taxon>Pseudomonadota</taxon>
        <taxon>Alphaproteobacteria</taxon>
        <taxon>Rhodospirillales</taxon>
        <taxon>Stellaceae</taxon>
        <taxon>Stella</taxon>
    </lineage>
</organism>
<evidence type="ECO:0008006" key="3">
    <source>
        <dbReference type="Google" id="ProtNLM"/>
    </source>
</evidence>
<protein>
    <recommendedName>
        <fullName evidence="3">SpoIIAA-like protein</fullName>
    </recommendedName>
</protein>
<dbReference type="AlphaFoldDB" id="A0A3N1KVB7"/>
<accession>A0A3N1KVB7</accession>
<evidence type="ECO:0000313" key="2">
    <source>
        <dbReference type="Proteomes" id="UP000278222"/>
    </source>
</evidence>
<sequence length="124" mass="13895">MILLEIDQDGIVRLALRLPQEEADEGRYLDALRTIGELERPFALLVEIAGYRHLTREGEVAQAAWAKATRSHLNRMCRGLAILRENPDPRTLSSFQRFWSFPVQVTADRAGALAFLRGHLAAAG</sequence>
<keyword evidence="2" id="KW-1185">Reference proteome</keyword>
<dbReference type="Proteomes" id="UP000278222">
    <property type="component" value="Unassembled WGS sequence"/>
</dbReference>
<evidence type="ECO:0000313" key="1">
    <source>
        <dbReference type="EMBL" id="ROP83914.1"/>
    </source>
</evidence>
<proteinExistence type="predicted"/>
<name>A0A3N1KVB7_9PROT</name>
<dbReference type="RefSeq" id="WP_123693847.1">
    <property type="nucleotide sequence ID" value="NZ_AP019700.1"/>
</dbReference>
<comment type="caution">
    <text evidence="1">The sequence shown here is derived from an EMBL/GenBank/DDBJ whole genome shotgun (WGS) entry which is preliminary data.</text>
</comment>
<gene>
    <name evidence="1" type="ORF">EDC65_4563</name>
</gene>
<reference evidence="1 2" key="1">
    <citation type="submission" date="2018-11" db="EMBL/GenBank/DDBJ databases">
        <title>Genomic Encyclopedia of Type Strains, Phase IV (KMG-IV): sequencing the most valuable type-strain genomes for metagenomic binning, comparative biology and taxonomic classification.</title>
        <authorList>
            <person name="Goeker M."/>
        </authorList>
    </citation>
    <scope>NUCLEOTIDE SEQUENCE [LARGE SCALE GENOMIC DNA]</scope>
    <source>
        <strain evidence="1 2">DSM 5900</strain>
    </source>
</reference>
<dbReference type="OrthoDB" id="7865015at2"/>